<dbReference type="EC" id="2.4.-.-" evidence="2"/>
<protein>
    <submittedName>
        <fullName evidence="2">Glycosyltransferase family 2 protein</fullName>
        <ecNumber evidence="2">2.4.-.-</ecNumber>
    </submittedName>
</protein>
<keyword evidence="3" id="KW-1185">Reference proteome</keyword>
<gene>
    <name evidence="2" type="ORF">ACFO5O_02575</name>
</gene>
<feature type="domain" description="Glycosyltransferase 2-like" evidence="1">
    <location>
        <begin position="10"/>
        <end position="134"/>
    </location>
</feature>
<evidence type="ECO:0000313" key="3">
    <source>
        <dbReference type="Proteomes" id="UP001595953"/>
    </source>
</evidence>
<keyword evidence="2" id="KW-0328">Glycosyltransferase</keyword>
<comment type="caution">
    <text evidence="2">The sequence shown here is derived from an EMBL/GenBank/DDBJ whole genome shotgun (WGS) entry which is preliminary data.</text>
</comment>
<dbReference type="RefSeq" id="WP_387960664.1">
    <property type="nucleotide sequence ID" value="NZ_JBHSGP010000005.1"/>
</dbReference>
<dbReference type="PANTHER" id="PTHR22916:SF3">
    <property type="entry name" value="UDP-GLCNAC:BETAGAL BETA-1,3-N-ACETYLGLUCOSAMINYLTRANSFERASE-LIKE PROTEIN 1"/>
    <property type="match status" value="1"/>
</dbReference>
<evidence type="ECO:0000313" key="2">
    <source>
        <dbReference type="EMBL" id="MFC4721191.1"/>
    </source>
</evidence>
<dbReference type="Proteomes" id="UP001595953">
    <property type="component" value="Unassembled WGS sequence"/>
</dbReference>
<reference evidence="3" key="1">
    <citation type="journal article" date="2019" name="Int. J. Syst. Evol. Microbiol.">
        <title>The Global Catalogue of Microorganisms (GCM) 10K type strain sequencing project: providing services to taxonomists for standard genome sequencing and annotation.</title>
        <authorList>
            <consortium name="The Broad Institute Genomics Platform"/>
            <consortium name="The Broad Institute Genome Sequencing Center for Infectious Disease"/>
            <person name="Wu L."/>
            <person name="Ma J."/>
        </authorList>
    </citation>
    <scope>NUCLEOTIDE SEQUENCE [LARGE SCALE GENOMIC DNA]</scope>
    <source>
        <strain evidence="3">CCUG 63682</strain>
    </source>
</reference>
<sequence>MSNNALPLVSICIPTYNGAAYLAEALQSALAQTYRPLEIVISDDASSDATLEVVASFKSSCDFPIKVLHHHPSGIGANWNHCVQHAQGDYIKFLFQDDVLLPDCINQLMDLIQRDTHIGMVYCKRDFILDVSNKQHLDFVNAYGDLHHNWGVVDVKEGVLPGTNYLKDPQFLNAPKNKIGEPSAILLRKGCFEKVGYFDEQLHQDLDCAYWYRLMPYYKVGFKDAELVQFRLHNQQASVINKAKTIPDRELLYCMYYQKLFWYLHWKCQLKLLKLFHPLVKRLVSLKQWFHAK</sequence>
<dbReference type="EMBL" id="JBHSGP010000005">
    <property type="protein sequence ID" value="MFC4721191.1"/>
    <property type="molecule type" value="Genomic_DNA"/>
</dbReference>
<dbReference type="SUPFAM" id="SSF53448">
    <property type="entry name" value="Nucleotide-diphospho-sugar transferases"/>
    <property type="match status" value="1"/>
</dbReference>
<accession>A0ABV9MYT0</accession>
<dbReference type="PANTHER" id="PTHR22916">
    <property type="entry name" value="GLYCOSYLTRANSFERASE"/>
    <property type="match status" value="1"/>
</dbReference>
<keyword evidence="2" id="KW-0808">Transferase</keyword>
<dbReference type="InterPro" id="IPR001173">
    <property type="entry name" value="Glyco_trans_2-like"/>
</dbReference>
<dbReference type="InterPro" id="IPR029044">
    <property type="entry name" value="Nucleotide-diphossugar_trans"/>
</dbReference>
<organism evidence="2 3">
    <name type="scientific">Geojedonia litorea</name>
    <dbReference type="NCBI Taxonomy" id="1268269"/>
    <lineage>
        <taxon>Bacteria</taxon>
        <taxon>Pseudomonadati</taxon>
        <taxon>Bacteroidota</taxon>
        <taxon>Flavobacteriia</taxon>
        <taxon>Flavobacteriales</taxon>
        <taxon>Flavobacteriaceae</taxon>
        <taxon>Geojedonia</taxon>
    </lineage>
</organism>
<evidence type="ECO:0000259" key="1">
    <source>
        <dbReference type="Pfam" id="PF00535"/>
    </source>
</evidence>
<dbReference type="Pfam" id="PF00535">
    <property type="entry name" value="Glycos_transf_2"/>
    <property type="match status" value="1"/>
</dbReference>
<name>A0ABV9MYT0_9FLAO</name>
<dbReference type="CDD" id="cd00761">
    <property type="entry name" value="Glyco_tranf_GTA_type"/>
    <property type="match status" value="1"/>
</dbReference>
<proteinExistence type="predicted"/>
<dbReference type="GO" id="GO:0016757">
    <property type="term" value="F:glycosyltransferase activity"/>
    <property type="evidence" value="ECO:0007669"/>
    <property type="project" value="UniProtKB-KW"/>
</dbReference>
<dbReference type="Gene3D" id="3.90.550.10">
    <property type="entry name" value="Spore Coat Polysaccharide Biosynthesis Protein SpsA, Chain A"/>
    <property type="match status" value="1"/>
</dbReference>